<dbReference type="SUPFAM" id="SSF56672">
    <property type="entry name" value="DNA/RNA polymerases"/>
    <property type="match status" value="1"/>
</dbReference>
<dbReference type="PANTHER" id="PTHR46890">
    <property type="entry name" value="NON-LTR RETROLELEMENT REVERSE TRANSCRIPTASE-LIKE PROTEIN-RELATED"/>
    <property type="match status" value="1"/>
</dbReference>
<dbReference type="PANTHER" id="PTHR46890:SF50">
    <property type="entry name" value="RNA-DIRECTED DNA POLYMERASE, EUKARYOTA, REVERSE TRANSCRIPTASE ZINC-BINDING DOMAIN PROTEIN-RELATED"/>
    <property type="match status" value="1"/>
</dbReference>
<dbReference type="SUPFAM" id="SSF56219">
    <property type="entry name" value="DNase I-like"/>
    <property type="match status" value="1"/>
</dbReference>
<feature type="domain" description="Reverse transcriptase" evidence="1">
    <location>
        <begin position="403"/>
        <end position="532"/>
    </location>
</feature>
<dbReference type="InterPro" id="IPR000477">
    <property type="entry name" value="RT_dom"/>
</dbReference>
<evidence type="ECO:0000259" key="1">
    <source>
        <dbReference type="Pfam" id="PF00078"/>
    </source>
</evidence>
<sequence length="712" mass="82137">MSEDIVRSLGTGRFIDWRALNAEGAAGGILICWDKRVLDILDWEEGHFSLSCRFKTIENGATWVFTGVYGPFTKVEREGMWEEFGAIRGLWDDPWCLGGDFNITLFQQERSSQRRISSAMRRFAETVEDLELVDLPFQGGDFTWNGGLNNQARARLDRFLVSPSWLDQFSGVTQSRRGPTPFRFENMWLKVEGFKDIVRTWWQGIEVRGSASYRLAVKMKEIKKNLKVWNKEVFGRLETNKASALQQVDFWDRVESERILTVEEAELKKEAKDSFKKWVLLEEAHWRQHSREIWLREGDRNTGFFHRMASAHRRNNAMDKIKVNGEWLVEEQEVREGVVNSFQQMLFEDMVWQVDIGRIQVGCISQQEAESLEIPFAEIEIHSALMEMNGDKAPGPDGFTKNGAEDLGDFRPISLLGGLYKLLAKVLANRLKKVIGKVVSIAQNAFVMGRQILDASLIANEVIDSWQKRKEKGLICKLDIEKAYDGINWNFLMKVLQKMDFGTNTRGLRQGDPLSPYLFVMGMEILDVLIRRAVEGGYLSGCNIRGEKLNGGLGLRRIATLNRVLLGKWTWRFACEKDNLWKQVITTKYGDATIEEMWDQDSGQGDWNLVFVRDFNDWEMDMVGDLLHTLRGHRPSLEDDSVKWRQGRNGLFRVKEAYRLLDKPNATVFPTRRIWVDRVPTKVCFFAWEATWGKDQVSGLWLHNDVFVLAGV</sequence>
<evidence type="ECO:0000259" key="2">
    <source>
        <dbReference type="Pfam" id="PF03372"/>
    </source>
</evidence>
<accession>A5BZ92</accession>
<dbReference type="Pfam" id="PF03372">
    <property type="entry name" value="Exo_endo_phos"/>
    <property type="match status" value="1"/>
</dbReference>
<dbReference type="ExpressionAtlas" id="A5BZ92">
    <property type="expression patterns" value="baseline and differential"/>
</dbReference>
<dbReference type="InterPro" id="IPR052343">
    <property type="entry name" value="Retrotransposon-Effector_Assoc"/>
</dbReference>
<dbReference type="EMBL" id="AM476586">
    <property type="protein sequence ID" value="CAN61945.1"/>
    <property type="molecule type" value="Genomic_DNA"/>
</dbReference>
<reference evidence="3" key="1">
    <citation type="journal article" date="2007" name="PLoS ONE">
        <title>The first genome sequence of an elite grapevine cultivar (Pinot noir Vitis vinifera L.): coping with a highly heterozygous genome.</title>
        <authorList>
            <person name="Velasco R."/>
            <person name="Zharkikh A."/>
            <person name="Troggio M."/>
            <person name="Cartwright D.A."/>
            <person name="Cestaro A."/>
            <person name="Pruss D."/>
            <person name="Pindo M."/>
            <person name="FitzGerald L.M."/>
            <person name="Vezzulli S."/>
            <person name="Reid J."/>
            <person name="Malacarne G."/>
            <person name="Iliev D."/>
            <person name="Coppola G."/>
            <person name="Wardell B."/>
            <person name="Micheletti D."/>
            <person name="Macalma T."/>
            <person name="Facci M."/>
            <person name="Mitchell J.T."/>
            <person name="Perazzolli M."/>
            <person name="Eldredge G."/>
            <person name="Gatto P."/>
            <person name="Oyzerski R."/>
            <person name="Moretto M."/>
            <person name="Gutin N."/>
            <person name="Stefanini M."/>
            <person name="Chen Y."/>
            <person name="Segala C."/>
            <person name="Davenport C."/>
            <person name="Dematte L."/>
            <person name="Mraz A."/>
            <person name="Battilana J."/>
            <person name="Stormo K."/>
            <person name="Costa F."/>
            <person name="Tao Q."/>
            <person name="Si-Ammour A."/>
            <person name="Harkins T."/>
            <person name="Lackey A."/>
            <person name="Perbost C."/>
            <person name="Taillon B."/>
            <person name="Stella A."/>
            <person name="Solovyev V."/>
            <person name="Fawcett J.A."/>
            <person name="Sterck L."/>
            <person name="Vandepoele K."/>
            <person name="Grando S.M."/>
            <person name="Toppo S."/>
            <person name="Moser C."/>
            <person name="Lanchbury J."/>
            <person name="Bogden R."/>
            <person name="Skolnick M."/>
            <person name="Sgaramella V."/>
            <person name="Bhatnagar S.K."/>
            <person name="Fontana P."/>
            <person name="Gutin A."/>
            <person name="Van de Peer Y."/>
            <person name="Salamini F."/>
            <person name="Viola R."/>
        </authorList>
    </citation>
    <scope>NUCLEOTIDE SEQUENCE</scope>
</reference>
<gene>
    <name evidence="3" type="ORF">VITISV_032942</name>
</gene>
<protein>
    <submittedName>
        <fullName evidence="3">Uncharacterized protein</fullName>
    </submittedName>
</protein>
<dbReference type="InterPro" id="IPR036691">
    <property type="entry name" value="Endo/exonu/phosph_ase_sf"/>
</dbReference>
<name>A5BZ92_VITVI</name>
<organism evidence="3">
    <name type="scientific">Vitis vinifera</name>
    <name type="common">Grape</name>
    <dbReference type="NCBI Taxonomy" id="29760"/>
    <lineage>
        <taxon>Eukaryota</taxon>
        <taxon>Viridiplantae</taxon>
        <taxon>Streptophyta</taxon>
        <taxon>Embryophyta</taxon>
        <taxon>Tracheophyta</taxon>
        <taxon>Spermatophyta</taxon>
        <taxon>Magnoliopsida</taxon>
        <taxon>eudicotyledons</taxon>
        <taxon>Gunneridae</taxon>
        <taxon>Pentapetalae</taxon>
        <taxon>rosids</taxon>
        <taxon>Vitales</taxon>
        <taxon>Vitaceae</taxon>
        <taxon>Viteae</taxon>
        <taxon>Vitis</taxon>
    </lineage>
</organism>
<dbReference type="Gene3D" id="3.60.10.10">
    <property type="entry name" value="Endonuclease/exonuclease/phosphatase"/>
    <property type="match status" value="1"/>
</dbReference>
<dbReference type="CDD" id="cd01650">
    <property type="entry name" value="RT_nLTR_like"/>
    <property type="match status" value="1"/>
</dbReference>
<evidence type="ECO:0000313" key="3">
    <source>
        <dbReference type="EMBL" id="CAN61945.1"/>
    </source>
</evidence>
<dbReference type="GO" id="GO:0003824">
    <property type="term" value="F:catalytic activity"/>
    <property type="evidence" value="ECO:0007669"/>
    <property type="project" value="InterPro"/>
</dbReference>
<dbReference type="InterPro" id="IPR043502">
    <property type="entry name" value="DNA/RNA_pol_sf"/>
</dbReference>
<proteinExistence type="predicted"/>
<dbReference type="AlphaFoldDB" id="A5BZ92"/>
<feature type="domain" description="Endonuclease/exonuclease/phosphatase" evidence="2">
    <location>
        <begin position="24"/>
        <end position="172"/>
    </location>
</feature>
<dbReference type="Pfam" id="PF00078">
    <property type="entry name" value="RVT_1"/>
    <property type="match status" value="1"/>
</dbReference>
<dbReference type="InterPro" id="IPR005135">
    <property type="entry name" value="Endo/exonuclease/phosphatase"/>
</dbReference>